<keyword evidence="5" id="KW-0472">Membrane</keyword>
<evidence type="ECO:0000256" key="1">
    <source>
        <dbReference type="ARBA" id="ARBA00022801"/>
    </source>
</evidence>
<dbReference type="PANTHER" id="PTHR12631">
    <property type="entry name" value="ALPHA-L-IDURONIDASE"/>
    <property type="match status" value="1"/>
</dbReference>
<dbReference type="InterPro" id="IPR051923">
    <property type="entry name" value="Glycosyl_Hydrolase_39"/>
</dbReference>
<feature type="compositionally biased region" description="Low complexity" evidence="4">
    <location>
        <begin position="434"/>
        <end position="477"/>
    </location>
</feature>
<dbReference type="AlphaFoldDB" id="A0A1G4WDE8"/>
<dbReference type="EMBL" id="FMUB01000005">
    <property type="protein sequence ID" value="SCX20813.1"/>
    <property type="molecule type" value="Genomic_DNA"/>
</dbReference>
<evidence type="ECO:0000313" key="8">
    <source>
        <dbReference type="Proteomes" id="UP000199707"/>
    </source>
</evidence>
<keyword evidence="2 3" id="KW-0326">Glycosidase</keyword>
<dbReference type="GO" id="GO:0000272">
    <property type="term" value="P:polysaccharide catabolic process"/>
    <property type="evidence" value="ECO:0007669"/>
    <property type="project" value="InterPro"/>
</dbReference>
<sequence length="493" mass="50944">MFTRRDHRISRLNMLFVPLLSVAVIGASAGLWTPSPPRLTSAEVELTATIDTSSSTTGIADSDFYFMSKDQLTTAMQELQAIGVTQIRVYLPWRQMEPTNGGYNWTQADQLLDTAASYGIAVDAAITSTPKWATTFSGAGWAPNGAPTSDADYAAFVSAVASRYGAAANNGDAKISAYEIWNEPNGFAGWSPTPNAAAYTALLKAAYTAIKAVDPSAEVIAGALGAGVTIGSLTVNPVTFLTQMYADGAAGFFDALSFHPYSTSLFSAGATVANSALQQLKALRALMNANGDALKLIWATEYGEPATGTNGETKQATFIQDFLSTWATLSGVGPSFIFSLVDSDYSGGTYGLFTSKWTPRAAVAVVKSWIAAHPVTTAVVSTADKIVANQVTALRHAAQAVATGVTTAADNAGKAATRLAAAVSTALTNAGKSLSAATKPKTATANAATPAASSKSAVSQESSTKTAKSTKTTTAKPSTKHIRGKHAAVKASS</sequence>
<feature type="domain" description="Glycoside hydrolase family 5" evidence="6">
    <location>
        <begin position="65"/>
        <end position="315"/>
    </location>
</feature>
<proteinExistence type="inferred from homology"/>
<dbReference type="InterPro" id="IPR017853">
    <property type="entry name" value="GH"/>
</dbReference>
<reference evidence="8" key="1">
    <citation type="submission" date="2016-10" db="EMBL/GenBank/DDBJ databases">
        <authorList>
            <person name="Varghese N."/>
            <person name="Submissions S."/>
        </authorList>
    </citation>
    <scope>NUCLEOTIDE SEQUENCE [LARGE SCALE GENOMIC DNA]</scope>
    <source>
        <strain evidence="8">UNC267MFSha1.1M11</strain>
    </source>
</reference>
<feature type="compositionally biased region" description="Basic residues" evidence="4">
    <location>
        <begin position="478"/>
        <end position="493"/>
    </location>
</feature>
<comment type="similarity">
    <text evidence="3">Belongs to the glycosyl hydrolase 5 (cellulase A) family.</text>
</comment>
<name>A0A1G4WDE8_9MYCO</name>
<dbReference type="SUPFAM" id="SSF51445">
    <property type="entry name" value="(Trans)glycosidases"/>
    <property type="match status" value="1"/>
</dbReference>
<dbReference type="PANTHER" id="PTHR12631:SF10">
    <property type="entry name" value="BETA-XYLOSIDASE-LIKE PROTEIN-RELATED"/>
    <property type="match status" value="1"/>
</dbReference>
<accession>A0A1G4WDE8</accession>
<dbReference type="Gene3D" id="3.20.20.80">
    <property type="entry name" value="Glycosidases"/>
    <property type="match status" value="1"/>
</dbReference>
<keyword evidence="5" id="KW-0812">Transmembrane</keyword>
<evidence type="ECO:0000256" key="2">
    <source>
        <dbReference type="ARBA" id="ARBA00023295"/>
    </source>
</evidence>
<evidence type="ECO:0000259" key="6">
    <source>
        <dbReference type="Pfam" id="PF00150"/>
    </source>
</evidence>
<keyword evidence="5" id="KW-1133">Transmembrane helix</keyword>
<gene>
    <name evidence="7" type="ORF">SAMN02799620_02980</name>
</gene>
<feature type="transmembrane region" description="Helical" evidence="5">
    <location>
        <begin position="12"/>
        <end position="32"/>
    </location>
</feature>
<evidence type="ECO:0000256" key="3">
    <source>
        <dbReference type="RuleBase" id="RU361153"/>
    </source>
</evidence>
<dbReference type="Pfam" id="PF00150">
    <property type="entry name" value="Cellulase"/>
    <property type="match status" value="1"/>
</dbReference>
<evidence type="ECO:0000256" key="5">
    <source>
        <dbReference type="SAM" id="Phobius"/>
    </source>
</evidence>
<dbReference type="GO" id="GO:0004553">
    <property type="term" value="F:hydrolase activity, hydrolyzing O-glycosyl compounds"/>
    <property type="evidence" value="ECO:0007669"/>
    <property type="project" value="InterPro"/>
</dbReference>
<evidence type="ECO:0000313" key="7">
    <source>
        <dbReference type="EMBL" id="SCX20813.1"/>
    </source>
</evidence>
<dbReference type="Proteomes" id="UP000199707">
    <property type="component" value="Unassembled WGS sequence"/>
</dbReference>
<evidence type="ECO:0000256" key="4">
    <source>
        <dbReference type="SAM" id="MobiDB-lite"/>
    </source>
</evidence>
<protein>
    <submittedName>
        <fullName evidence="7">Cellulase (Glycosyl hydrolase family 5)</fullName>
    </submittedName>
</protein>
<keyword evidence="1 3" id="KW-0378">Hydrolase</keyword>
<organism evidence="7 8">
    <name type="scientific">Mycolicibacterium fluoranthenivorans</name>
    <dbReference type="NCBI Taxonomy" id="258505"/>
    <lineage>
        <taxon>Bacteria</taxon>
        <taxon>Bacillati</taxon>
        <taxon>Actinomycetota</taxon>
        <taxon>Actinomycetes</taxon>
        <taxon>Mycobacteriales</taxon>
        <taxon>Mycobacteriaceae</taxon>
        <taxon>Mycolicibacterium</taxon>
    </lineage>
</organism>
<dbReference type="InterPro" id="IPR001547">
    <property type="entry name" value="Glyco_hydro_5"/>
</dbReference>
<dbReference type="STRING" id="1502745.SAMN02799620_02980"/>
<feature type="region of interest" description="Disordered" evidence="4">
    <location>
        <begin position="434"/>
        <end position="493"/>
    </location>
</feature>